<accession>A0A5A8C7U1</accession>
<gene>
    <name evidence="1" type="ORF">FNF29_06211</name>
</gene>
<proteinExistence type="predicted"/>
<evidence type="ECO:0000313" key="2">
    <source>
        <dbReference type="Proteomes" id="UP000323011"/>
    </source>
</evidence>
<name>A0A5A8C7U1_CAFRO</name>
<protein>
    <submittedName>
        <fullName evidence="1">Uncharacterized protein</fullName>
    </submittedName>
</protein>
<reference evidence="1 2" key="1">
    <citation type="submission" date="2019-07" db="EMBL/GenBank/DDBJ databases">
        <title>Genomes of Cafeteria roenbergensis.</title>
        <authorList>
            <person name="Fischer M.G."/>
            <person name="Hackl T."/>
            <person name="Roman M."/>
        </authorList>
    </citation>
    <scope>NUCLEOTIDE SEQUENCE [LARGE SCALE GENOMIC DNA]</scope>
    <source>
        <strain evidence="1 2">BVI</strain>
    </source>
</reference>
<dbReference type="AlphaFoldDB" id="A0A5A8C7U1"/>
<organism evidence="1 2">
    <name type="scientific">Cafeteria roenbergensis</name>
    <name type="common">Marine flagellate</name>
    <dbReference type="NCBI Taxonomy" id="33653"/>
    <lineage>
        <taxon>Eukaryota</taxon>
        <taxon>Sar</taxon>
        <taxon>Stramenopiles</taxon>
        <taxon>Bigyra</taxon>
        <taxon>Opalozoa</taxon>
        <taxon>Bicosoecida</taxon>
        <taxon>Cafeteriaceae</taxon>
        <taxon>Cafeteria</taxon>
    </lineage>
</organism>
<sequence length="735" mass="79277">MSCELSFSRTPPAQVFTRVELARKALRFFNKLRRAKGLRSTGKKRDLTALLGKLGTASIKLGSGVHICDVLSKAKVKVIMAGGIDQLAEWHRLGHLRGVADGLAEEVAKRSTIKAAQKHADVLLAKAKREAEEQEALRSKMRETLARVDSSISTIPSDALAVAGTKMQEYIPDNAAELDAKAGETALAISKASDAFADRIYDTMRSEHGVGPALEAAGQNPQVMSLTAQAVKEPRWLLWEGPSNRDLLARSLACDIAALALAGEGGQLNGRCVFGPRGVGMSSLLVAGCVAAGVFSRIKSLPAAGRPVVPVYVDMLRATWLYELCAAHAADSEHAWIRPSAPLPRLLDRALQLAGHRPRVEADPDPSKWKLYPWFATPQQVCKFLQANKLSMLLVMDEADEPYKKCGNIVADELAALRGNSPQLIYYVSGSAAWMRDILFSPDRVDPRSYGVEKFREKTNHSDKQIPLSPLEPLSSLEDHARAIMAAGRAAFCKSAAKSAHFVGAATEGQRESLLRSLERLSLVDDAAVAKVADLKWDDVRANSSVLRTGMLFKPSPDKGVDIMLLVRDLESRLVHLLLLQAKATSSGAAAADKSTNVSLTGWNKIVPGFTAQVESWDDFHTVSLSLLRDGESLVVWNVVVTNKDVTERALHGKVPAEIGKHEGALRMAMFGGLEAKATSSGGKIHGPHWVVAFGDHLLSGLPPAVLDWARKVELQAWGGRTAAEADGAADQAET</sequence>
<evidence type="ECO:0000313" key="1">
    <source>
        <dbReference type="EMBL" id="KAA0149123.1"/>
    </source>
</evidence>
<comment type="caution">
    <text evidence="1">The sequence shown here is derived from an EMBL/GenBank/DDBJ whole genome shotgun (WGS) entry which is preliminary data.</text>
</comment>
<dbReference type="EMBL" id="VLTN01000046">
    <property type="protein sequence ID" value="KAA0149123.1"/>
    <property type="molecule type" value="Genomic_DNA"/>
</dbReference>
<dbReference type="Proteomes" id="UP000323011">
    <property type="component" value="Unassembled WGS sequence"/>
</dbReference>
<keyword evidence="2" id="KW-1185">Reference proteome</keyword>